<dbReference type="Proteomes" id="UP000325307">
    <property type="component" value="Unassembled WGS sequence"/>
</dbReference>
<name>A0A5A7NRN5_9MICC</name>
<comment type="caution">
    <text evidence="2">The sequence shown here is derived from an EMBL/GenBank/DDBJ whole genome shotgun (WGS) entry which is preliminary data.</text>
</comment>
<reference evidence="2 3" key="1">
    <citation type="submission" date="2019-09" db="EMBL/GenBank/DDBJ databases">
        <title>Arthrobacter zafarii sp. nov., a moderately thermotolerant and halotolerant actinobacterium isolated from Cholistan desert soil of Pakistan.</title>
        <authorList>
            <person name="Amin A."/>
            <person name="Ahmed I."/>
            <person name="Khalid N."/>
            <person name="Schumann P."/>
            <person name="Busse H.J."/>
            <person name="Khan I.U."/>
            <person name="Li S."/>
            <person name="Li W.J."/>
        </authorList>
    </citation>
    <scope>NUCLEOTIDE SEQUENCE [LARGE SCALE GENOMIC DNA]</scope>
    <source>
        <strain evidence="2 3">NCCP-1664</strain>
    </source>
</reference>
<keyword evidence="3" id="KW-1185">Reference proteome</keyword>
<organism evidence="2 3">
    <name type="scientific">Zafaria cholistanensis</name>
    <dbReference type="NCBI Taxonomy" id="1682741"/>
    <lineage>
        <taxon>Bacteria</taxon>
        <taxon>Bacillati</taxon>
        <taxon>Actinomycetota</taxon>
        <taxon>Actinomycetes</taxon>
        <taxon>Micrococcales</taxon>
        <taxon>Micrococcaceae</taxon>
        <taxon>Zafaria</taxon>
    </lineage>
</organism>
<sequence length="59" mass="6877">MAFSVPDLQPGPRVSVERGFRRIRGPEMFERFDRSRSTRQKRRVRSFRGVAGGARRALE</sequence>
<protein>
    <submittedName>
        <fullName evidence="2">Uncharacterized protein</fullName>
    </submittedName>
</protein>
<feature type="compositionally biased region" description="Basic residues" evidence="1">
    <location>
        <begin position="37"/>
        <end position="46"/>
    </location>
</feature>
<accession>A0A5A7NRN5</accession>
<evidence type="ECO:0000313" key="3">
    <source>
        <dbReference type="Proteomes" id="UP000325307"/>
    </source>
</evidence>
<gene>
    <name evidence="2" type="ORF">NCCP1664_18750</name>
</gene>
<proteinExistence type="predicted"/>
<evidence type="ECO:0000313" key="2">
    <source>
        <dbReference type="EMBL" id="GER23379.1"/>
    </source>
</evidence>
<dbReference type="EMBL" id="BKDJ01000008">
    <property type="protein sequence ID" value="GER23379.1"/>
    <property type="molecule type" value="Genomic_DNA"/>
</dbReference>
<feature type="region of interest" description="Disordered" evidence="1">
    <location>
        <begin position="33"/>
        <end position="59"/>
    </location>
</feature>
<dbReference type="AlphaFoldDB" id="A0A5A7NRN5"/>
<evidence type="ECO:0000256" key="1">
    <source>
        <dbReference type="SAM" id="MobiDB-lite"/>
    </source>
</evidence>